<dbReference type="PANTHER" id="PTHR46093">
    <property type="entry name" value="ACYL-COA-BINDING DOMAIN-CONTAINING PROTEIN 5"/>
    <property type="match status" value="1"/>
</dbReference>
<evidence type="ECO:0000256" key="1">
    <source>
        <dbReference type="ARBA" id="ARBA00005567"/>
    </source>
</evidence>
<dbReference type="PANTHER" id="PTHR46093:SF3">
    <property type="entry name" value="ACYL-COA-BINDING DOMAIN-CONTAINING PROTEIN 4"/>
    <property type="match status" value="1"/>
</dbReference>
<feature type="compositionally biased region" description="Polar residues" evidence="6">
    <location>
        <begin position="202"/>
        <end position="211"/>
    </location>
</feature>
<protein>
    <recommendedName>
        <fullName evidence="7">ACB domain-containing protein</fullName>
    </recommendedName>
</protein>
<dbReference type="InterPro" id="IPR014352">
    <property type="entry name" value="FERM/acyl-CoA-bd_prot_sf"/>
</dbReference>
<reference evidence="8 9" key="1">
    <citation type="journal article" date="2015" name="Genome Biol. Evol.">
        <title>Comparative Genomics of a Bacterivorous Green Alga Reveals Evolutionary Causalities and Consequences of Phago-Mixotrophic Mode of Nutrition.</title>
        <authorList>
            <person name="Burns J.A."/>
            <person name="Paasch A."/>
            <person name="Narechania A."/>
            <person name="Kim E."/>
        </authorList>
    </citation>
    <scope>NUCLEOTIDE SEQUENCE [LARGE SCALE GENOMIC DNA]</scope>
    <source>
        <strain evidence="8 9">PLY_AMNH</strain>
    </source>
</reference>
<evidence type="ECO:0000313" key="9">
    <source>
        <dbReference type="Proteomes" id="UP001190700"/>
    </source>
</evidence>
<dbReference type="Pfam" id="PF24681">
    <property type="entry name" value="Kelch_KLHDC2_KLHL20_DRC7"/>
    <property type="match status" value="1"/>
</dbReference>
<dbReference type="Proteomes" id="UP001190700">
    <property type="component" value="Unassembled WGS sequence"/>
</dbReference>
<evidence type="ECO:0000256" key="5">
    <source>
        <dbReference type="SAM" id="Coils"/>
    </source>
</evidence>
<dbReference type="Gene3D" id="2.120.10.80">
    <property type="entry name" value="Kelch-type beta propeller"/>
    <property type="match status" value="1"/>
</dbReference>
<feature type="coiled-coil region" evidence="5">
    <location>
        <begin position="470"/>
        <end position="582"/>
    </location>
</feature>
<dbReference type="SUPFAM" id="SSF117281">
    <property type="entry name" value="Kelch motif"/>
    <property type="match status" value="1"/>
</dbReference>
<dbReference type="GO" id="GO:0000062">
    <property type="term" value="F:fatty-acyl-CoA binding"/>
    <property type="evidence" value="ECO:0007669"/>
    <property type="project" value="InterPro"/>
</dbReference>
<keyword evidence="9" id="KW-1185">Reference proteome</keyword>
<organism evidence="8 9">
    <name type="scientific">Cymbomonas tetramitiformis</name>
    <dbReference type="NCBI Taxonomy" id="36881"/>
    <lineage>
        <taxon>Eukaryota</taxon>
        <taxon>Viridiplantae</taxon>
        <taxon>Chlorophyta</taxon>
        <taxon>Pyramimonadophyceae</taxon>
        <taxon>Pyramimonadales</taxon>
        <taxon>Pyramimonadaceae</taxon>
        <taxon>Cymbomonas</taxon>
    </lineage>
</organism>
<keyword evidence="2" id="KW-0880">Kelch repeat</keyword>
<accession>A0AAE0LBU4</accession>
<evidence type="ECO:0000256" key="4">
    <source>
        <dbReference type="ARBA" id="ARBA00023121"/>
    </source>
</evidence>
<comment type="similarity">
    <text evidence="1">Belongs to the ACBP family.</text>
</comment>
<feature type="coiled-coil region" evidence="5">
    <location>
        <begin position="156"/>
        <end position="194"/>
    </location>
</feature>
<feature type="domain" description="ACB" evidence="7">
    <location>
        <begin position="28"/>
        <end position="118"/>
    </location>
</feature>
<feature type="region of interest" description="Disordered" evidence="6">
    <location>
        <begin position="202"/>
        <end position="223"/>
    </location>
</feature>
<dbReference type="Pfam" id="PF00887">
    <property type="entry name" value="ACBP"/>
    <property type="match status" value="1"/>
</dbReference>
<feature type="coiled-coil region" evidence="5">
    <location>
        <begin position="370"/>
        <end position="410"/>
    </location>
</feature>
<gene>
    <name evidence="8" type="ORF">CYMTET_12454</name>
</gene>
<evidence type="ECO:0000313" key="8">
    <source>
        <dbReference type="EMBL" id="KAK3279676.1"/>
    </source>
</evidence>
<dbReference type="EMBL" id="LGRX02004730">
    <property type="protein sequence ID" value="KAK3279676.1"/>
    <property type="molecule type" value="Genomic_DNA"/>
</dbReference>
<dbReference type="AlphaFoldDB" id="A0AAE0LBU4"/>
<dbReference type="Gene3D" id="1.20.80.10">
    <property type="match status" value="1"/>
</dbReference>
<evidence type="ECO:0000256" key="2">
    <source>
        <dbReference type="ARBA" id="ARBA00022441"/>
    </source>
</evidence>
<dbReference type="SUPFAM" id="SSF47027">
    <property type="entry name" value="Acyl-CoA binding protein"/>
    <property type="match status" value="1"/>
</dbReference>
<dbReference type="InterPro" id="IPR000582">
    <property type="entry name" value="Acyl-CoA-binding_protein"/>
</dbReference>
<keyword evidence="3" id="KW-0677">Repeat</keyword>
<keyword evidence="5" id="KW-0175">Coiled coil</keyword>
<name>A0AAE0LBU4_9CHLO</name>
<evidence type="ECO:0000259" key="7">
    <source>
        <dbReference type="PROSITE" id="PS51228"/>
    </source>
</evidence>
<evidence type="ECO:0000256" key="3">
    <source>
        <dbReference type="ARBA" id="ARBA00022737"/>
    </source>
</evidence>
<dbReference type="InterPro" id="IPR035984">
    <property type="entry name" value="Acyl-CoA-binding_sf"/>
</dbReference>
<dbReference type="PROSITE" id="PS51228">
    <property type="entry name" value="ACB_2"/>
    <property type="match status" value="1"/>
</dbReference>
<feature type="coiled-coil region" evidence="5">
    <location>
        <begin position="310"/>
        <end position="337"/>
    </location>
</feature>
<evidence type="ECO:0000256" key="6">
    <source>
        <dbReference type="SAM" id="MobiDB-lite"/>
    </source>
</evidence>
<dbReference type="InterPro" id="IPR015915">
    <property type="entry name" value="Kelch-typ_b-propeller"/>
</dbReference>
<proteinExistence type="inferred from homology"/>
<keyword evidence="4" id="KW-0446">Lipid-binding</keyword>
<comment type="caution">
    <text evidence="8">The sequence shown here is derived from an EMBL/GenBank/DDBJ whole genome shotgun (WGS) entry which is preliminary data.</text>
</comment>
<sequence>MVSNSDMLKELLSGENTVDRSSTCTLPYPERFFACSVWIGDMPEEEEPLTDEVRLTLYALFQQGLEGRNPNSRPWGPFVSYVDQAKWDAWSSLGDMAGPEAMRLYVRTVEDEYPFWWQQMSSGDDPAQVRAIKDEVEKMSDIVREVEVKFMEAKVIEKLELEASLLEVMAEEVAGEEYEEYDELKKEIETLMEKGQLGSMPFSYSKSSASREAQPVGSGHKRPLNLNAVHERDMKEEVAQLEAKILQIAPKKSHVVNRLPPDDDEVAVPKEKPAARIRSDLSKGLLLSRNKAMGLCERKRLPEEMQQQRLAEIDKEVSEEADRAAKLLRQAKEATELAQSDNALSAPAQKLRAEAEAASRILELKTTQALVRLEEEEEERRKTKEAEQRMAEIEERVQSEKLAKESLEREQKLSLLLDRLETTISADMKKKVEQTEAKKEEAVISSMMKTMAESSGNTIQERRDMQMRLIEDDLKKKEEEDARKAKAEAEKAAEKERLVAEVAEKTKLEIEIREAEKEAERRKAEEAKLEEERAKLREIEEQKEKEKAELEFYQKKKAAIKAEEERRAALALEKEQEEAEKFPLRVKDISSSTMMDLARMTRLAKVTTSDVWTAPDCTGTPPGPRSEHAAAILGGSMYILGGKFNGRLVKEVYALDLTHLEWSKVEFKSDKQMGPRASHTAIPYNGKLIILGGYTRMDKLEVMEVNVLEPKTGIYTDVSIVGEKPVSRRGAAILKIKDSLWVIGGESVQTHAVLDDVWTLDLTGMIWTKVHTTSAPTPAGKVFPAMHSMASAVYDSRYIVISALRSVDCAESVLPAALIAPRQCSPQR</sequence>